<comment type="caution">
    <text evidence="3">The sequence shown here is derived from an EMBL/GenBank/DDBJ whole genome shotgun (WGS) entry which is preliminary data.</text>
</comment>
<feature type="coiled-coil region" evidence="1">
    <location>
        <begin position="1353"/>
        <end position="1418"/>
    </location>
</feature>
<protein>
    <recommendedName>
        <fullName evidence="5">VWFA domain-containing protein</fullName>
    </recommendedName>
</protein>
<feature type="compositionally biased region" description="Low complexity" evidence="2">
    <location>
        <begin position="1896"/>
        <end position="1905"/>
    </location>
</feature>
<gene>
    <name evidence="3" type="ORF">VaNZ11_006306</name>
</gene>
<dbReference type="SUPFAM" id="SSF53300">
    <property type="entry name" value="vWA-like"/>
    <property type="match status" value="1"/>
</dbReference>
<feature type="compositionally biased region" description="Low complexity" evidence="2">
    <location>
        <begin position="1944"/>
        <end position="1953"/>
    </location>
</feature>
<accession>A0ABQ5S187</accession>
<feature type="region of interest" description="Disordered" evidence="2">
    <location>
        <begin position="972"/>
        <end position="1009"/>
    </location>
</feature>
<feature type="region of interest" description="Disordered" evidence="2">
    <location>
        <begin position="334"/>
        <end position="480"/>
    </location>
</feature>
<feature type="compositionally biased region" description="Pro residues" evidence="2">
    <location>
        <begin position="1238"/>
        <end position="1249"/>
    </location>
</feature>
<feature type="compositionally biased region" description="Low complexity" evidence="2">
    <location>
        <begin position="46"/>
        <end position="55"/>
    </location>
</feature>
<keyword evidence="1" id="KW-0175">Coiled coil</keyword>
<feature type="region of interest" description="Disordered" evidence="2">
    <location>
        <begin position="1144"/>
        <end position="1253"/>
    </location>
</feature>
<feature type="compositionally biased region" description="Low complexity" evidence="2">
    <location>
        <begin position="1211"/>
        <end position="1220"/>
    </location>
</feature>
<sequence>MTLEKGKNYGQEQIQQTLQDKARTRLNNPAPHQAPQRERVSRSTIPGGRPSSQPRNRSRRWKSLIRPDVNLGVPQLMMILEPNIVWEHTKGFVPGVGKEVEANVTPGEFFDGWHKGGRRAHGVYEGSYWELMGDCEELAEMLRKLSKAPALLEEPPLELPPPPELPSWDDFKPNLHLIPAAPTLPVLKLPPFRAPILEPEPPFVEPEYLPLPPVPPVPKEEPLPIFIPPEFLQVEPLVEPEYVDPAPPLMPDAPPPPSYGQPKHGHDWSGLRPFQLDLPSRDAFLAEASAQRVMDTSRFVHPPNSLPVVPELEPLDEDLLKGLDLEPIPRLELAWMGGPEPDPPFSSVPSSPAALSRSTSRAPSRPMSAAPSRPMSAAVQSGSPLEAAGNNATAAASTAATPTRPRASSAASQRKLTNDGSTARPWSAGPRAGSSTGDGEAAAPAATAAPAAAPAAALPPPSPRTRSARRGSSMSRTPLAVVKTPEELAWEEARSVASEASGTPRLWMNFSAPFSDLPPIMMPPRPEPGPEPMPEEFPHEQLEDLPVLVAPPLLEPPVYVEPPQFVPQWAPPCEPRPVGFLRGTAPVLICDVSGTMHPRQQGRFRHLKRCAVDLLDPEGEIATAAAGFDVITFAGGAWSWSAGYGERMGLLQSSQVPYSGRQVGGKYSSKTPPGAGGAGAGSRTGSPDRFRAGASSASGSLALMPTQPDLLSDAQRWVANWPDAVGQTNMTAAFALAEQHAEADCWYILSDGMAHDQQACLEYLARRNEAGNLPVIHAVGFIPADANPDSSGERFLRGLAELTGGSYQRYTPDIHKVWVTGQGFQRIDLRNETPEQREERQWAEKQLRAERIKNLRLGISEPLEVTMERVAVLHQQLRVAPATRANEMALAEARRRHAVAMESVRLTNERRLAEATAAYDAAANAVRARNQAKVDAAREAFLQAHGDWERDYMERLQDWEDAKAALQGQREEQLAAARGGAPVALSPRPSTSRPYVSISGGSTGSRPTSATTYAALPRNKAGSGLLPLNYEPSEHRAAYAVAEYDTVMGLDRVADKLSSPVHTPPGSRPISAIASGAHSGGGGGSRPVSALKAAAAGGGGGGGSRPVSGNAADAAAAVEVAAGGASEYLEAITEDMAEASAPLDAVYGGGEDDGLDVRPSRSRSGGRGRGGRDQDGAGRRSTASQVTSQTPSSRPVSGRMASAGSIGRVTSARSLSSSAPESRKPTGPGMLPEGSMLQPPPLLPEPTAPLQPLRGEKSDEFKRRLLPPEVVEEHDAVNTSRLDDIRQQWESLVVADLAANSGRKLAAMRRNAGRVEEYRKAVYEAYANGLIRDVVYGGAVRVAANMVLMDSAEARYLAEVERINAENARLRQLHATELEERKAKEGAHANAIRRWEETKEALARQHQANREKARAEHEANIIRLKAEWRAKTQQVLELNDARLTEAEAMHEALVEQVKDTNRRHKDDHTELLRQRKEVETTNMSRLAEAKAVHKVRLEARVAENERLIKTAMEEHQATCIRLQEEYEEGKAQAEVDHAELCAFLKAANEQLTEEARRRYQEALAGVQAAYEADCAAVREAHSRDLERVKRFNQDIWPKVHVARLAQAELGRVQVFAEHIRHCANKFELGINLMPNTPNFDRVVEMQALTEALGKAFPDMPLQLLPWPEHERRFEPGTGWTASPPARSLTYRDPMDIINRIAKGKTPLSANSPASGSSRNESPAAQRAQTSSAEAEAGVLSAAGSVDDLPHPHQSPQQTYLSQLQQQQHHQQPSSNGSPYTPRHISRPLSAGRARFANVLNGDLQRPLSAAVPAPCSARVEAWGNAVAAAASALSSPGSALRPQSAATAPYQNPSAWRRSNTTVLRAGSPRGVEPRRNSSNLGPGVGGGGGSGGGPPSTAGGTSMSQSAAVAAAAAATAAMGGLTSRPGTARPGTAHGGGGGSAGATRPRSAGPAPRPPARVAVDVTSLQASVARAKAQAGTHALTAATLAGFSKDVPKLRYPEVDVPQALTIASSLRSG</sequence>
<dbReference type="Proteomes" id="UP001165090">
    <property type="component" value="Unassembled WGS sequence"/>
</dbReference>
<feature type="region of interest" description="Disordered" evidence="2">
    <location>
        <begin position="1835"/>
        <end position="1905"/>
    </location>
</feature>
<feature type="compositionally biased region" description="Polar residues" evidence="2">
    <location>
        <begin position="1182"/>
        <end position="1195"/>
    </location>
</feature>
<feature type="compositionally biased region" description="Low complexity" evidence="2">
    <location>
        <begin position="1753"/>
        <end position="1774"/>
    </location>
</feature>
<evidence type="ECO:0008006" key="5">
    <source>
        <dbReference type="Google" id="ProtNLM"/>
    </source>
</evidence>
<evidence type="ECO:0000313" key="3">
    <source>
        <dbReference type="EMBL" id="GLI63369.1"/>
    </source>
</evidence>
<feature type="compositionally biased region" description="Polar residues" evidence="2">
    <location>
        <begin position="1707"/>
        <end position="1732"/>
    </location>
</feature>
<name>A0ABQ5S187_9CHLO</name>
<evidence type="ECO:0000256" key="2">
    <source>
        <dbReference type="SAM" id="MobiDB-lite"/>
    </source>
</evidence>
<evidence type="ECO:0000256" key="1">
    <source>
        <dbReference type="SAM" id="Coils"/>
    </source>
</evidence>
<evidence type="ECO:0000313" key="4">
    <source>
        <dbReference type="Proteomes" id="UP001165090"/>
    </source>
</evidence>
<organism evidence="3 4">
    <name type="scientific">Volvox africanus</name>
    <dbReference type="NCBI Taxonomy" id="51714"/>
    <lineage>
        <taxon>Eukaryota</taxon>
        <taxon>Viridiplantae</taxon>
        <taxon>Chlorophyta</taxon>
        <taxon>core chlorophytes</taxon>
        <taxon>Chlorophyceae</taxon>
        <taxon>CS clade</taxon>
        <taxon>Chlamydomonadales</taxon>
        <taxon>Volvocaceae</taxon>
        <taxon>Volvox</taxon>
    </lineage>
</organism>
<dbReference type="EMBL" id="BSDZ01000015">
    <property type="protein sequence ID" value="GLI63369.1"/>
    <property type="molecule type" value="Genomic_DNA"/>
</dbReference>
<feature type="compositionally biased region" description="Low complexity" evidence="2">
    <location>
        <begin position="387"/>
        <end position="412"/>
    </location>
</feature>
<feature type="compositionally biased region" description="Polar residues" evidence="2">
    <location>
        <begin position="10"/>
        <end position="19"/>
    </location>
</feature>
<feature type="region of interest" description="Disordered" evidence="2">
    <location>
        <begin position="1922"/>
        <end position="1959"/>
    </location>
</feature>
<feature type="compositionally biased region" description="Low complexity" evidence="2">
    <location>
        <begin position="441"/>
        <end position="456"/>
    </location>
</feature>
<keyword evidence="4" id="KW-1185">Reference proteome</keyword>
<feature type="compositionally biased region" description="Low complexity" evidence="2">
    <location>
        <begin position="347"/>
        <end position="378"/>
    </location>
</feature>
<proteinExistence type="predicted"/>
<dbReference type="PANTHER" id="PTHR24216">
    <property type="entry name" value="PAXILLIN-RELATED"/>
    <property type="match status" value="1"/>
</dbReference>
<dbReference type="PANTHER" id="PTHR24216:SF65">
    <property type="entry name" value="PAXILLIN-LIKE PROTEIN 1"/>
    <property type="match status" value="1"/>
</dbReference>
<dbReference type="InterPro" id="IPR036465">
    <property type="entry name" value="vWFA_dom_sf"/>
</dbReference>
<feature type="coiled-coil region" evidence="1">
    <location>
        <begin position="1443"/>
        <end position="1532"/>
    </location>
</feature>
<feature type="region of interest" description="Disordered" evidence="2">
    <location>
        <begin position="661"/>
        <end position="699"/>
    </location>
</feature>
<feature type="compositionally biased region" description="Polar residues" evidence="2">
    <location>
        <begin position="1844"/>
        <end position="1863"/>
    </location>
</feature>
<feature type="region of interest" description="Disordered" evidence="2">
    <location>
        <begin position="1"/>
        <end position="61"/>
    </location>
</feature>
<reference evidence="3 4" key="1">
    <citation type="journal article" date="2023" name="IScience">
        <title>Expanded male sex-determining region conserved during the evolution of homothallism in the green alga Volvox.</title>
        <authorList>
            <person name="Yamamoto K."/>
            <person name="Matsuzaki R."/>
            <person name="Mahakham W."/>
            <person name="Heman W."/>
            <person name="Sekimoto H."/>
            <person name="Kawachi M."/>
            <person name="Minakuchi Y."/>
            <person name="Toyoda A."/>
            <person name="Nozaki H."/>
        </authorList>
    </citation>
    <scope>NUCLEOTIDE SEQUENCE [LARGE SCALE GENOMIC DNA]</scope>
    <source>
        <strain evidence="3 4">NIES-4468</strain>
    </source>
</reference>
<feature type="region of interest" description="Disordered" evidence="2">
    <location>
        <begin position="1701"/>
        <end position="1785"/>
    </location>
</feature>
<feature type="compositionally biased region" description="Gly residues" evidence="2">
    <location>
        <begin position="1883"/>
        <end position="1895"/>
    </location>
</feature>
<feature type="region of interest" description="Disordered" evidence="2">
    <location>
        <begin position="1056"/>
        <end position="1088"/>
    </location>
</feature>